<evidence type="ECO:0000313" key="3">
    <source>
        <dbReference type="Proteomes" id="UP001058860"/>
    </source>
</evidence>
<dbReference type="RefSeq" id="WP_353864548.1">
    <property type="nucleotide sequence ID" value="NZ_CP088295.1"/>
</dbReference>
<sequence length="184" mass="20077">MLVEQQRRRVRHERRELVELTRGVDAGPGGGGELRGLADGEPERKVGRGDRDGLHHAHRERGGGRLGEQHDADAAARFGQAVREGQGVPGCGIGDDDVPPARQQWQRGVDGGGGLGWALHEGGQALREVRTERGRGAQHQDVARDERHEHPQRRGWECVRLTSGDARVTWRVGAQLGTVPLTTT</sequence>
<feature type="compositionally biased region" description="Basic and acidic residues" evidence="1">
    <location>
        <begin position="141"/>
        <end position="153"/>
    </location>
</feature>
<organism evidence="2 3">
    <name type="scientific">Svornostia abyssi</name>
    <dbReference type="NCBI Taxonomy" id="2898438"/>
    <lineage>
        <taxon>Bacteria</taxon>
        <taxon>Bacillati</taxon>
        <taxon>Actinomycetota</taxon>
        <taxon>Thermoleophilia</taxon>
        <taxon>Solirubrobacterales</taxon>
        <taxon>Baekduiaceae</taxon>
        <taxon>Svornostia</taxon>
    </lineage>
</organism>
<feature type="region of interest" description="Disordered" evidence="1">
    <location>
        <begin position="85"/>
        <end position="109"/>
    </location>
</feature>
<feature type="region of interest" description="Disordered" evidence="1">
    <location>
        <begin position="131"/>
        <end position="153"/>
    </location>
</feature>
<gene>
    <name evidence="2" type="ORF">LRS13_00555</name>
</gene>
<evidence type="ECO:0000256" key="1">
    <source>
        <dbReference type="SAM" id="MobiDB-lite"/>
    </source>
</evidence>
<proteinExistence type="predicted"/>
<reference evidence="3" key="1">
    <citation type="submission" date="2021-11" db="EMBL/GenBank/DDBJ databases">
        <title>Cultivation dependent microbiological survey of springs from the worlds oldest radium mine currently devoted to the extraction of radon-saturated water.</title>
        <authorList>
            <person name="Kapinusova G."/>
            <person name="Smrhova T."/>
            <person name="Strejcek M."/>
            <person name="Suman J."/>
            <person name="Jani K."/>
            <person name="Pajer P."/>
            <person name="Uhlik O."/>
        </authorList>
    </citation>
    <scope>NUCLEOTIDE SEQUENCE [LARGE SCALE GENOMIC DNA]</scope>
    <source>
        <strain evidence="3">J379</strain>
    </source>
</reference>
<feature type="region of interest" description="Disordered" evidence="1">
    <location>
        <begin position="20"/>
        <end position="71"/>
    </location>
</feature>
<dbReference type="EMBL" id="CP088295">
    <property type="protein sequence ID" value="UUY04054.1"/>
    <property type="molecule type" value="Genomic_DNA"/>
</dbReference>
<accession>A0ABY5PHH6</accession>
<feature type="compositionally biased region" description="Basic and acidic residues" evidence="1">
    <location>
        <begin position="36"/>
        <end position="71"/>
    </location>
</feature>
<keyword evidence="3" id="KW-1185">Reference proteome</keyword>
<evidence type="ECO:0000313" key="2">
    <source>
        <dbReference type="EMBL" id="UUY04054.1"/>
    </source>
</evidence>
<name>A0ABY5PHH6_9ACTN</name>
<protein>
    <submittedName>
        <fullName evidence="2">Uncharacterized protein</fullName>
    </submittedName>
</protein>
<dbReference type="Proteomes" id="UP001058860">
    <property type="component" value="Chromosome"/>
</dbReference>